<accession>A0A0F6TVY3</accession>
<evidence type="ECO:0000313" key="1">
    <source>
        <dbReference type="EMBL" id="AKE59419.1"/>
    </source>
</evidence>
<dbReference type="OrthoDB" id="10013757at2"/>
<dbReference type="EMBL" id="CP011132">
    <property type="protein sequence ID" value="AKE59419.1"/>
    <property type="molecule type" value="Genomic_DNA"/>
</dbReference>
<protein>
    <submittedName>
        <fullName evidence="1">Uncharacterized protein</fullName>
    </submittedName>
</protein>
<evidence type="ECO:0000313" key="2">
    <source>
        <dbReference type="Proteomes" id="UP000034085"/>
    </source>
</evidence>
<reference evidence="1 2" key="1">
    <citation type="journal article" date="2013" name="Appl. Microbiol. Biotechnol.">
        <title>Glycerol assimilation and production of 1,3-propanediol by Citrobacter amalonaticus Y19.</title>
        <authorList>
            <person name="Ainala S.K."/>
            <person name="Ashok S."/>
            <person name="Ko Y."/>
            <person name="Park S."/>
        </authorList>
    </citation>
    <scope>NUCLEOTIDE SEQUENCE [LARGE SCALE GENOMIC DNA]</scope>
    <source>
        <strain evidence="1 2">Y19</strain>
    </source>
</reference>
<name>A0A0F6TVY3_CITAM</name>
<dbReference type="KEGG" id="cama:F384_13055"/>
<dbReference type="PATRIC" id="fig|1261127.3.peg.2745"/>
<dbReference type="AlphaFoldDB" id="A0A0F6TVY3"/>
<organism evidence="1 2">
    <name type="scientific">Citrobacter amalonaticus Y19</name>
    <dbReference type="NCBI Taxonomy" id="1261127"/>
    <lineage>
        <taxon>Bacteria</taxon>
        <taxon>Pseudomonadati</taxon>
        <taxon>Pseudomonadota</taxon>
        <taxon>Gammaproteobacteria</taxon>
        <taxon>Enterobacterales</taxon>
        <taxon>Enterobacteriaceae</taxon>
        <taxon>Citrobacter</taxon>
    </lineage>
</organism>
<proteinExistence type="predicted"/>
<gene>
    <name evidence="1" type="ORF">F384_13055</name>
</gene>
<dbReference type="RefSeq" id="WP_046483383.1">
    <property type="nucleotide sequence ID" value="NZ_CP011132.1"/>
</dbReference>
<sequence>MSENGSNSRQVFLQKIRTQARIEEILYSKAWVNTQRTLKRSGLICVKEQEDGKFEYGQGTFSFHTVRYLYMLHTAAGLINQHKHFPGKVEVAKLYGFSSNIIPPYIIVPLSVRRKAEGFRQMTEKQITDNVDKEPEFSGSLYALLCDVYKKDMEKLNKMIIDLPVTREEIHAAPELSIDIYRKVHSQYVTVFRLFCYECRRLGYFHDLEQPMKAMIRIINSEETEKFHKLSCALFFMLMYWDKDDSLSSFFYWLFIPEAKNFHSKYMNKKTDDFIALVYKKYLSPATKRRKKK</sequence>
<dbReference type="HOGENOM" id="CLU_911353_0_0_6"/>
<dbReference type="Proteomes" id="UP000034085">
    <property type="component" value="Chromosome"/>
</dbReference>